<dbReference type="Gene3D" id="3.40.140.10">
    <property type="entry name" value="Cytidine Deaminase, domain 2"/>
    <property type="match status" value="1"/>
</dbReference>
<dbReference type="AlphaFoldDB" id="A0A3E0TW43"/>
<sequence length="316" mass="34039">MKSASQATKAIQADKASQISKTQLVICNEQQTTRLVCDKASSAVSVKVLGDMVASEQALQIMLSFFDQGNWQQRSLAVVMRTPGDDKALVLGYLISQGVINALTDVQTLSLSEENLVEVKLAAHVVVDWQRFSRVFASQSGCGVCGQSQLKQLALRYEPQKAPSQWLMPAQLLTLPALLRDSQDLFAQTGGSHGAGLWLADEQNNKLAFTAEDVGRHNAVDKVLGGAYQQQVGLRKSVLVLSGRISFELVQKAVAAKIPAIVAVGAPSDLAIATAQQFNIALIGFTRAKQANVYCGQGQLRIEHPSLIERPLSADK</sequence>
<keyword evidence="4" id="KW-0808">Transferase</keyword>
<reference evidence="4 5" key="1">
    <citation type="submission" date="2018-08" db="EMBL/GenBank/DDBJ databases">
        <title>Thalassotalea euphylliae genome.</title>
        <authorList>
            <person name="Summers S."/>
            <person name="Rice S.A."/>
            <person name="Freckelton M.L."/>
            <person name="Nedved B.T."/>
            <person name="Hadfield M.G."/>
        </authorList>
    </citation>
    <scope>NUCLEOTIDE SEQUENCE [LARGE SCALE GENOMIC DNA]</scope>
    <source>
        <strain evidence="4 5">H1</strain>
    </source>
</reference>
<dbReference type="Pfam" id="PF02634">
    <property type="entry name" value="FdhD-NarQ"/>
    <property type="match status" value="1"/>
</dbReference>
<dbReference type="HAMAP" id="MF_00187">
    <property type="entry name" value="FdhD"/>
    <property type="match status" value="1"/>
</dbReference>
<dbReference type="PIRSF" id="PIRSF015626">
    <property type="entry name" value="FdhD"/>
    <property type="match status" value="1"/>
</dbReference>
<proteinExistence type="inferred from homology"/>
<dbReference type="OrthoDB" id="3197277at2"/>
<organism evidence="4 5">
    <name type="scientific">Thalassotalea euphylliae</name>
    <dbReference type="NCBI Taxonomy" id="1655234"/>
    <lineage>
        <taxon>Bacteria</taxon>
        <taxon>Pseudomonadati</taxon>
        <taxon>Pseudomonadota</taxon>
        <taxon>Gammaproteobacteria</taxon>
        <taxon>Alteromonadales</taxon>
        <taxon>Colwelliaceae</taxon>
        <taxon>Thalassotalea</taxon>
    </lineage>
</organism>
<dbReference type="PANTHER" id="PTHR30592">
    <property type="entry name" value="FORMATE DEHYDROGENASE"/>
    <property type="match status" value="1"/>
</dbReference>
<comment type="caution">
    <text evidence="3">Lacks conserved residue(s) required for the propagation of feature annotation.</text>
</comment>
<keyword evidence="2 3" id="KW-0501">Molybdenum cofactor biosynthesis</keyword>
<comment type="function">
    <text evidence="3">Required for formate dehydrogenase (FDH) activity. Acts as a sulfur carrier protein that transfers sulfur from IscS to the molybdenum cofactor prior to its insertion into FDH.</text>
</comment>
<comment type="similarity">
    <text evidence="3">Belongs to the FdhD family.</text>
</comment>
<dbReference type="EMBL" id="QUOU01000001">
    <property type="protein sequence ID" value="REL28587.1"/>
    <property type="molecule type" value="Genomic_DNA"/>
</dbReference>
<dbReference type="InterPro" id="IPR016193">
    <property type="entry name" value="Cytidine_deaminase-like"/>
</dbReference>
<accession>A0A3E0TW43</accession>
<dbReference type="NCBIfam" id="TIGR00129">
    <property type="entry name" value="fdhD_narQ"/>
    <property type="match status" value="1"/>
</dbReference>
<comment type="caution">
    <text evidence="4">The sequence shown here is derived from an EMBL/GenBank/DDBJ whole genome shotgun (WGS) entry which is preliminary data.</text>
</comment>
<dbReference type="GO" id="GO:0016783">
    <property type="term" value="F:sulfurtransferase activity"/>
    <property type="evidence" value="ECO:0007669"/>
    <property type="project" value="InterPro"/>
</dbReference>
<gene>
    <name evidence="3 4" type="primary">fdhD</name>
    <name evidence="4" type="ORF">DXX93_19795</name>
</gene>
<dbReference type="Proteomes" id="UP000256478">
    <property type="component" value="Unassembled WGS sequence"/>
</dbReference>
<name>A0A3E0TW43_9GAMM</name>
<dbReference type="InterPro" id="IPR003786">
    <property type="entry name" value="FdhD"/>
</dbReference>
<dbReference type="RefSeq" id="WP_116009619.1">
    <property type="nucleotide sequence ID" value="NZ_QUOU01000001.1"/>
</dbReference>
<dbReference type="Gene3D" id="3.10.20.10">
    <property type="match status" value="1"/>
</dbReference>
<comment type="subcellular location">
    <subcellularLocation>
        <location evidence="3">Cytoplasm</location>
    </subcellularLocation>
</comment>
<dbReference type="SUPFAM" id="SSF53927">
    <property type="entry name" value="Cytidine deaminase-like"/>
    <property type="match status" value="1"/>
</dbReference>
<evidence type="ECO:0000256" key="3">
    <source>
        <dbReference type="HAMAP-Rule" id="MF_00187"/>
    </source>
</evidence>
<dbReference type="GO" id="GO:0097163">
    <property type="term" value="F:sulfur carrier activity"/>
    <property type="evidence" value="ECO:0007669"/>
    <property type="project" value="UniProtKB-UniRule"/>
</dbReference>
<evidence type="ECO:0000313" key="4">
    <source>
        <dbReference type="EMBL" id="REL28587.1"/>
    </source>
</evidence>
<protein>
    <recommendedName>
        <fullName evidence="3">Sulfur carrier protein FdhD</fullName>
    </recommendedName>
</protein>
<evidence type="ECO:0000256" key="2">
    <source>
        <dbReference type="ARBA" id="ARBA00023150"/>
    </source>
</evidence>
<dbReference type="PANTHER" id="PTHR30592:SF1">
    <property type="entry name" value="SULFUR CARRIER PROTEIN FDHD"/>
    <property type="match status" value="1"/>
</dbReference>
<dbReference type="GO" id="GO:0005737">
    <property type="term" value="C:cytoplasm"/>
    <property type="evidence" value="ECO:0007669"/>
    <property type="project" value="UniProtKB-SubCell"/>
</dbReference>
<evidence type="ECO:0000313" key="5">
    <source>
        <dbReference type="Proteomes" id="UP000256478"/>
    </source>
</evidence>
<keyword evidence="1 3" id="KW-0963">Cytoplasm</keyword>
<dbReference type="GO" id="GO:0006777">
    <property type="term" value="P:Mo-molybdopterin cofactor biosynthetic process"/>
    <property type="evidence" value="ECO:0007669"/>
    <property type="project" value="UniProtKB-UniRule"/>
</dbReference>
<evidence type="ECO:0000256" key="1">
    <source>
        <dbReference type="ARBA" id="ARBA00022490"/>
    </source>
</evidence>
<feature type="active site" description="Cysteine persulfide intermediate" evidence="3">
    <location>
        <position position="142"/>
    </location>
</feature>